<gene>
    <name evidence="3" type="ORF">GCM10010992_10120</name>
</gene>
<keyword evidence="1" id="KW-0812">Transmembrane</keyword>
<feature type="domain" description="Glycosyltransferase 2-like" evidence="2">
    <location>
        <begin position="7"/>
        <end position="133"/>
    </location>
</feature>
<accession>A0ABQ2NI56</accession>
<comment type="caution">
    <text evidence="3">The sequence shown here is derived from an EMBL/GenBank/DDBJ whole genome shotgun (WGS) entry which is preliminary data.</text>
</comment>
<dbReference type="Gene3D" id="3.90.550.10">
    <property type="entry name" value="Spore Coat Polysaccharide Biosynthesis Protein SpsA, Chain A"/>
    <property type="match status" value="1"/>
</dbReference>
<sequence>MHLPKISIITTFYNSVRLGNFVEKSMACLLSQTYKYIEFICVNDGSTDETLEQLKEYAQKDSRIILIDKKNEGVAQYAKAAGQEAATGDFIMLLDHDDKISDDAIAQAVDVITSNPEIDAVSMLIKVYYSNGKERCLYQLNKEIPSLEDFEPAIITGAEAYGLTVGRYDFHFRGLIVKEKFKAISYRYPEKIVNGDEIVERQIIKTLDKITSCKGVYHHYIYENSSAKSYHLKKTDLVRTDIILRKQFKNDGVYDARKGIFELIAYKNLITAIKVYHHFEKKISGTEKKFYLERLQEGFRKLERKTLLSQFTGFAKLYHWTLTISFSAIYWFYKIKD</sequence>
<keyword evidence="4" id="KW-1185">Reference proteome</keyword>
<protein>
    <recommendedName>
        <fullName evidence="2">Glycosyltransferase 2-like domain-containing protein</fullName>
    </recommendedName>
</protein>
<keyword evidence="1" id="KW-0472">Membrane</keyword>
<evidence type="ECO:0000259" key="2">
    <source>
        <dbReference type="Pfam" id="PF00535"/>
    </source>
</evidence>
<dbReference type="CDD" id="cd00761">
    <property type="entry name" value="Glyco_tranf_GTA_type"/>
    <property type="match status" value="1"/>
</dbReference>
<proteinExistence type="predicted"/>
<dbReference type="Proteomes" id="UP000620064">
    <property type="component" value="Unassembled WGS sequence"/>
</dbReference>
<dbReference type="InterPro" id="IPR001173">
    <property type="entry name" value="Glyco_trans_2-like"/>
</dbReference>
<dbReference type="PANTHER" id="PTHR22916">
    <property type="entry name" value="GLYCOSYLTRANSFERASE"/>
    <property type="match status" value="1"/>
</dbReference>
<evidence type="ECO:0000313" key="4">
    <source>
        <dbReference type="Proteomes" id="UP000620064"/>
    </source>
</evidence>
<dbReference type="EMBL" id="BMLV01000002">
    <property type="protein sequence ID" value="GGP03094.1"/>
    <property type="molecule type" value="Genomic_DNA"/>
</dbReference>
<name>A0ABQ2NI56_9FLAO</name>
<feature type="transmembrane region" description="Helical" evidence="1">
    <location>
        <begin position="317"/>
        <end position="333"/>
    </location>
</feature>
<reference evidence="4" key="1">
    <citation type="journal article" date="2019" name="Int. J. Syst. Evol. Microbiol.">
        <title>The Global Catalogue of Microorganisms (GCM) 10K type strain sequencing project: providing services to taxonomists for standard genome sequencing and annotation.</title>
        <authorList>
            <consortium name="The Broad Institute Genomics Platform"/>
            <consortium name="The Broad Institute Genome Sequencing Center for Infectious Disease"/>
            <person name="Wu L."/>
            <person name="Ma J."/>
        </authorList>
    </citation>
    <scope>NUCLEOTIDE SEQUENCE [LARGE SCALE GENOMIC DNA]</scope>
    <source>
        <strain evidence="4">CGMCC 1.7656</strain>
    </source>
</reference>
<organism evidence="3 4">
    <name type="scientific">Cloacibacterium rupense</name>
    <dbReference type="NCBI Taxonomy" id="517423"/>
    <lineage>
        <taxon>Bacteria</taxon>
        <taxon>Pseudomonadati</taxon>
        <taxon>Bacteroidota</taxon>
        <taxon>Flavobacteriia</taxon>
        <taxon>Flavobacteriales</taxon>
        <taxon>Weeksellaceae</taxon>
    </lineage>
</organism>
<dbReference type="SUPFAM" id="SSF53448">
    <property type="entry name" value="Nucleotide-diphospho-sugar transferases"/>
    <property type="match status" value="1"/>
</dbReference>
<dbReference type="PANTHER" id="PTHR22916:SF3">
    <property type="entry name" value="UDP-GLCNAC:BETAGAL BETA-1,3-N-ACETYLGLUCOSAMINYLTRANSFERASE-LIKE PROTEIN 1"/>
    <property type="match status" value="1"/>
</dbReference>
<keyword evidence="1" id="KW-1133">Transmembrane helix</keyword>
<dbReference type="RefSeq" id="WP_188616998.1">
    <property type="nucleotide sequence ID" value="NZ_BMLV01000002.1"/>
</dbReference>
<evidence type="ECO:0000313" key="3">
    <source>
        <dbReference type="EMBL" id="GGP03094.1"/>
    </source>
</evidence>
<dbReference type="Pfam" id="PF00535">
    <property type="entry name" value="Glycos_transf_2"/>
    <property type="match status" value="1"/>
</dbReference>
<dbReference type="InterPro" id="IPR029044">
    <property type="entry name" value="Nucleotide-diphossugar_trans"/>
</dbReference>
<evidence type="ECO:0000256" key="1">
    <source>
        <dbReference type="SAM" id="Phobius"/>
    </source>
</evidence>